<dbReference type="InterPro" id="IPR025669">
    <property type="entry name" value="AAA_dom"/>
</dbReference>
<sequence>MSILLKDAVRLMSPNDTYSLYSRLHERLSKLVSQKKLIEAEILSIDNDGEDDPYMCANGKRECIYNKPDIERDLYSGKNIRNLDKIMEKYGVEGVYKVNGRNTWKVSQSNRNKLAQALTLFMPFERSENQTLQMFIVSNLKGGSGKSTLASNLAAALATQTMNSYRIGLIDLDPQGSATDIYLPYLDDDALSVGDLLLEEFELDDNETFESVCRDAFLEVNIPNVKVLPARTADARYDFYSKMKGLESQEKGVVYHSHDQLMRIVEAVKDDFDIILFDTPPQLNEAAFAAHFVATSSIIPMRSEQNDRDSTIKYMEQLKSLYRSMVSAGHKGYNSIHLIQMALSTQSKTEMTIATEIDTLTSGNSLTHFLSSEAIKRCSTLFKNIFELSPSEFAKKDTDTNKAQYGSREMLMKAQDNVKTIALEIEREVLKVWEYQEDQAEKQRG</sequence>
<evidence type="ECO:0000313" key="2">
    <source>
        <dbReference type="EMBL" id="AZS26354.1"/>
    </source>
</evidence>
<dbReference type="SUPFAM" id="SSF52540">
    <property type="entry name" value="P-loop containing nucleoside triphosphate hydrolases"/>
    <property type="match status" value="1"/>
</dbReference>
<reference evidence="3 5" key="2">
    <citation type="journal article" date="2021" name="PeerJ">
        <title>Analysis of 44 Vibrio anguillarum genomes reveals high genetic diversity.</title>
        <authorList>
            <person name="Hansen M.J."/>
            <person name="Dalsgaard I."/>
        </authorList>
    </citation>
    <scope>NUCLEOTIDE SEQUENCE [LARGE SCALE GENOMIC DNA]</scope>
    <source>
        <strain evidence="3 5">040915-1/1B</strain>
    </source>
</reference>
<dbReference type="InterPro" id="IPR050678">
    <property type="entry name" value="DNA_Partitioning_ATPase"/>
</dbReference>
<dbReference type="Proteomes" id="UP000726136">
    <property type="component" value="Unassembled WGS sequence"/>
</dbReference>
<name>A0A7U6FS68_VIBAN</name>
<evidence type="ECO:0000259" key="1">
    <source>
        <dbReference type="Pfam" id="PF13614"/>
    </source>
</evidence>
<evidence type="ECO:0000313" key="3">
    <source>
        <dbReference type="EMBL" id="MBF4374478.1"/>
    </source>
</evidence>
<dbReference type="Proteomes" id="UP000256923">
    <property type="component" value="Chromosome 1"/>
</dbReference>
<gene>
    <name evidence="2" type="ORF">DYL72_15730</name>
    <name evidence="3" type="ORF">EAY46_15520</name>
</gene>
<dbReference type="EMBL" id="CP034672">
    <property type="protein sequence ID" value="AZS26354.1"/>
    <property type="molecule type" value="Genomic_DNA"/>
</dbReference>
<protein>
    <submittedName>
        <fullName evidence="2">ParA family protein</fullName>
    </submittedName>
</protein>
<organism evidence="2 4">
    <name type="scientific">Vibrio anguillarum</name>
    <name type="common">Listonella anguillarum</name>
    <dbReference type="NCBI Taxonomy" id="55601"/>
    <lineage>
        <taxon>Bacteria</taxon>
        <taxon>Pseudomonadati</taxon>
        <taxon>Pseudomonadota</taxon>
        <taxon>Gammaproteobacteria</taxon>
        <taxon>Vibrionales</taxon>
        <taxon>Vibrionaceae</taxon>
        <taxon>Vibrio</taxon>
    </lineage>
</organism>
<proteinExistence type="predicted"/>
<dbReference type="Pfam" id="PF13614">
    <property type="entry name" value="AAA_31"/>
    <property type="match status" value="1"/>
</dbReference>
<dbReference type="EMBL" id="RDPI01000019">
    <property type="protein sequence ID" value="MBF4374478.1"/>
    <property type="molecule type" value="Genomic_DNA"/>
</dbReference>
<accession>A0A7U6FS68</accession>
<feature type="domain" description="AAA" evidence="1">
    <location>
        <begin position="136"/>
        <end position="309"/>
    </location>
</feature>
<reference evidence="2 4" key="1">
    <citation type="submission" date="2018-12" db="EMBL/GenBank/DDBJ databases">
        <title>Characterization and Draft Genome of Vibrio anguillarum J360 Marine Pathogen Isolated from an Outbreak in Lumpfish (Cyclopterus lumpus).</title>
        <authorList>
            <person name="Vasquez J.I."/>
            <person name="Cao T."/>
            <person name="Chakraborty S."/>
            <person name="Gnanagobal H."/>
            <person name="Wescot J."/>
            <person name="Boyce D."/>
            <person name="Santander J."/>
        </authorList>
    </citation>
    <scope>NUCLEOTIDE SEQUENCE [LARGE SCALE GENOMIC DNA]</scope>
    <source>
        <strain evidence="2 4">J360</strain>
    </source>
</reference>
<evidence type="ECO:0000313" key="4">
    <source>
        <dbReference type="Proteomes" id="UP000256923"/>
    </source>
</evidence>
<dbReference type="PANTHER" id="PTHR13696:SF52">
    <property type="entry name" value="PARA FAMILY PROTEIN CT_582"/>
    <property type="match status" value="1"/>
</dbReference>
<evidence type="ECO:0000313" key="5">
    <source>
        <dbReference type="Proteomes" id="UP000726136"/>
    </source>
</evidence>
<dbReference type="RefSeq" id="WP_116285171.1">
    <property type="nucleotide sequence ID" value="NZ_CP034672.1"/>
</dbReference>
<dbReference type="InterPro" id="IPR027417">
    <property type="entry name" value="P-loop_NTPase"/>
</dbReference>
<dbReference type="PANTHER" id="PTHR13696">
    <property type="entry name" value="P-LOOP CONTAINING NUCLEOSIDE TRIPHOSPHATE HYDROLASE"/>
    <property type="match status" value="1"/>
</dbReference>
<keyword evidence="5" id="KW-1185">Reference proteome</keyword>
<dbReference type="Gene3D" id="3.40.50.300">
    <property type="entry name" value="P-loop containing nucleotide triphosphate hydrolases"/>
    <property type="match status" value="1"/>
</dbReference>
<dbReference type="AlphaFoldDB" id="A0A7U6FS68"/>